<reference evidence="5" key="1">
    <citation type="submission" date="2020-06" db="EMBL/GenBank/DDBJ databases">
        <title>Characterization of fructooligosaccharide metabolism and fructooligosaccharide-degrading enzymes in human commensal butyrate producers.</title>
        <authorList>
            <person name="Tanno H."/>
            <person name="Fujii T."/>
            <person name="Hirano K."/>
            <person name="Maeno S."/>
            <person name="Tonozuka T."/>
            <person name="Sakamoto M."/>
            <person name="Ohkuma M."/>
            <person name="Tochio T."/>
            <person name="Endo A."/>
        </authorList>
    </citation>
    <scope>NUCLEOTIDE SEQUENCE</scope>
    <source>
        <strain evidence="5">JCM 17466</strain>
    </source>
</reference>
<feature type="region of interest" description="Disordered" evidence="2">
    <location>
        <begin position="41"/>
        <end position="69"/>
    </location>
</feature>
<keyword evidence="3" id="KW-0472">Membrane</keyword>
<name>A0A916Q5U7_9FIRM</name>
<sequence length="249" mass="25905">MGVKTIDIHPISPSGPLAKYINEDNFVSGVKEENITLAEGEVPAPEKAAIPPDQPKKPSAASSAAETKRTEQKGIVGVMTSVGRSIGSVVNVFYQAGRDTLDVVLKNILPFMIFVSIIVGIINYTGIGNILANAIKPLAGSLPGLLIISVFCAIPFLSPVLGPGAVIAQVIGVLLGVEIGKGTIPVSYSLPALFAINSQVGCDFVPIALTLAEAEEDTVNYGVPAMLFSRLITGPAAVLIAFVFSFGLY</sequence>
<dbReference type="GO" id="GO:0005886">
    <property type="term" value="C:plasma membrane"/>
    <property type="evidence" value="ECO:0007669"/>
    <property type="project" value="TreeGrafter"/>
</dbReference>
<feature type="transmembrane region" description="Helical" evidence="3">
    <location>
        <begin position="227"/>
        <end position="248"/>
    </location>
</feature>
<dbReference type="InterPro" id="IPR011618">
    <property type="entry name" value="PTS_EIIBC_GUT_N"/>
</dbReference>
<feature type="transmembrane region" description="Helical" evidence="3">
    <location>
        <begin position="138"/>
        <end position="157"/>
    </location>
</feature>
<evidence type="ECO:0000313" key="5">
    <source>
        <dbReference type="EMBL" id="GFO84912.1"/>
    </source>
</evidence>
<keyword evidence="3" id="KW-0812">Transmembrane</keyword>
<dbReference type="GO" id="GO:0009401">
    <property type="term" value="P:phosphoenolpyruvate-dependent sugar phosphotransferase system"/>
    <property type="evidence" value="ECO:0007669"/>
    <property type="project" value="InterPro"/>
</dbReference>
<dbReference type="Proteomes" id="UP000613208">
    <property type="component" value="Unassembled WGS sequence"/>
</dbReference>
<proteinExistence type="predicted"/>
<protein>
    <recommendedName>
        <fullName evidence="4">PTS EIIB type-5 domain-containing protein</fullName>
    </recommendedName>
</protein>
<feature type="transmembrane region" description="Helical" evidence="3">
    <location>
        <begin position="108"/>
        <end position="126"/>
    </location>
</feature>
<dbReference type="EMBL" id="BLYI01000027">
    <property type="protein sequence ID" value="GFO84912.1"/>
    <property type="molecule type" value="Genomic_DNA"/>
</dbReference>
<dbReference type="Pfam" id="PF03612">
    <property type="entry name" value="EIIBC-GUT_N"/>
    <property type="match status" value="1"/>
</dbReference>
<dbReference type="InterPro" id="IPR011638">
    <property type="entry name" value="PTS_EIIBC_GUT_C"/>
</dbReference>
<gene>
    <name evidence="5" type="ORF">ANBU17_12590</name>
</gene>
<keyword evidence="3" id="KW-1133">Transmembrane helix</keyword>
<organism evidence="5 6">
    <name type="scientific">Anaerostipes butyraticus</name>
    <dbReference type="NCBI Taxonomy" id="645466"/>
    <lineage>
        <taxon>Bacteria</taxon>
        <taxon>Bacillati</taxon>
        <taxon>Bacillota</taxon>
        <taxon>Clostridia</taxon>
        <taxon>Lachnospirales</taxon>
        <taxon>Lachnospiraceae</taxon>
        <taxon>Anaerostipes</taxon>
    </lineage>
</organism>
<comment type="caution">
    <text evidence="1">Lacks conserved residue(s) required for the propagation of feature annotation.</text>
</comment>
<evidence type="ECO:0000256" key="1">
    <source>
        <dbReference type="PROSITE-ProRule" id="PRU00425"/>
    </source>
</evidence>
<dbReference type="PANTHER" id="PTHR39427:SF1">
    <property type="entry name" value="PTS SYSTEM GLUCITOL_SORBITOL-SPECIFIC EIIB COMPONENT"/>
    <property type="match status" value="1"/>
</dbReference>
<comment type="caution">
    <text evidence="5">The sequence shown here is derived from an EMBL/GenBank/DDBJ whole genome shotgun (WGS) entry which is preliminary data.</text>
</comment>
<evidence type="ECO:0000256" key="2">
    <source>
        <dbReference type="SAM" id="MobiDB-lite"/>
    </source>
</evidence>
<feature type="transmembrane region" description="Helical" evidence="3">
    <location>
        <begin position="75"/>
        <end position="96"/>
    </location>
</feature>
<evidence type="ECO:0000256" key="3">
    <source>
        <dbReference type="SAM" id="Phobius"/>
    </source>
</evidence>
<accession>A0A916Q5U7</accession>
<dbReference type="PANTHER" id="PTHR39427">
    <property type="match status" value="1"/>
</dbReference>
<dbReference type="Pfam" id="PF07663">
    <property type="entry name" value="EIIBC-GUT_C"/>
    <property type="match status" value="1"/>
</dbReference>
<evidence type="ECO:0000259" key="4">
    <source>
        <dbReference type="PROSITE" id="PS51102"/>
    </source>
</evidence>
<keyword evidence="6" id="KW-1185">Reference proteome</keyword>
<dbReference type="GO" id="GO:0008982">
    <property type="term" value="F:protein-N(PI)-phosphohistidine-sugar phosphotransferase activity"/>
    <property type="evidence" value="ECO:0007669"/>
    <property type="project" value="InterPro"/>
</dbReference>
<dbReference type="PROSITE" id="PS51102">
    <property type="entry name" value="PTS_EIIB_TYPE_5"/>
    <property type="match status" value="1"/>
</dbReference>
<evidence type="ECO:0000313" key="6">
    <source>
        <dbReference type="Proteomes" id="UP000613208"/>
    </source>
</evidence>
<dbReference type="InterPro" id="IPR004702">
    <property type="entry name" value="PTS_sorb_EIIBC"/>
</dbReference>
<feature type="domain" description="PTS EIIB type-5" evidence="4">
    <location>
        <begin position="1"/>
        <end position="109"/>
    </location>
</feature>
<dbReference type="AlphaFoldDB" id="A0A916Q5U7"/>